<gene>
    <name evidence="1" type="ORF">SAMN04489708_10231</name>
</gene>
<accession>A0A1H0L1W6</accession>
<proteinExistence type="predicted"/>
<protein>
    <submittedName>
        <fullName evidence="1">Uncharacterized protein</fullName>
    </submittedName>
</protein>
<sequence>MKLTTRPVVLLSVLCATLAIPGMLGLYGMGKSNEGLHSVYGDRSLR</sequence>
<dbReference type="EMBL" id="FNJL01000002">
    <property type="protein sequence ID" value="SDO62284.1"/>
    <property type="molecule type" value="Genomic_DNA"/>
</dbReference>
<keyword evidence="2" id="KW-1185">Reference proteome</keyword>
<dbReference type="Proteomes" id="UP000199317">
    <property type="component" value="Unassembled WGS sequence"/>
</dbReference>
<organism evidence="1 2">
    <name type="scientific">Paracidovorax cattleyae</name>
    <dbReference type="NCBI Taxonomy" id="80868"/>
    <lineage>
        <taxon>Bacteria</taxon>
        <taxon>Pseudomonadati</taxon>
        <taxon>Pseudomonadota</taxon>
        <taxon>Betaproteobacteria</taxon>
        <taxon>Burkholderiales</taxon>
        <taxon>Comamonadaceae</taxon>
        <taxon>Paracidovorax</taxon>
    </lineage>
</organism>
<dbReference type="RefSeq" id="WP_167361173.1">
    <property type="nucleotide sequence ID" value="NZ_CP028290.1"/>
</dbReference>
<dbReference type="AlphaFoldDB" id="A0A1H0L1W6"/>
<reference evidence="2" key="1">
    <citation type="submission" date="2016-10" db="EMBL/GenBank/DDBJ databases">
        <authorList>
            <person name="Varghese N."/>
            <person name="Submissions S."/>
        </authorList>
    </citation>
    <scope>NUCLEOTIDE SEQUENCE [LARGE SCALE GENOMIC DNA]</scope>
    <source>
        <strain evidence="2">DSM 17101</strain>
    </source>
</reference>
<name>A0A1H0L1W6_9BURK</name>
<evidence type="ECO:0000313" key="2">
    <source>
        <dbReference type="Proteomes" id="UP000199317"/>
    </source>
</evidence>
<evidence type="ECO:0000313" key="1">
    <source>
        <dbReference type="EMBL" id="SDO62284.1"/>
    </source>
</evidence>